<dbReference type="SUPFAM" id="SSF55729">
    <property type="entry name" value="Acyl-CoA N-acyltransferases (Nat)"/>
    <property type="match status" value="1"/>
</dbReference>
<dbReference type="AlphaFoldDB" id="A0A090MH71"/>
<keyword evidence="1" id="KW-0808">Transferase</keyword>
<dbReference type="CDD" id="cd04301">
    <property type="entry name" value="NAT_SF"/>
    <property type="match status" value="1"/>
</dbReference>
<evidence type="ECO:0000256" key="2">
    <source>
        <dbReference type="ARBA" id="ARBA00023315"/>
    </source>
</evidence>
<evidence type="ECO:0000313" key="4">
    <source>
        <dbReference type="EMBL" id="CEG05015.1"/>
    </source>
</evidence>
<keyword evidence="2" id="KW-0012">Acyltransferase</keyword>
<dbReference type="Gene3D" id="3.40.630.30">
    <property type="match status" value="1"/>
</dbReference>
<evidence type="ECO:0000256" key="1">
    <source>
        <dbReference type="ARBA" id="ARBA00022679"/>
    </source>
</evidence>
<reference evidence="4" key="1">
    <citation type="submission" date="2013-05" db="EMBL/GenBank/DDBJ databases">
        <title>Draft genome sequences of six wheat associated Fusarium spp. isolates.</title>
        <authorList>
            <person name="Moolhuijzen P.M."/>
            <person name="Manners J.M."/>
            <person name="Wilcox S."/>
            <person name="Bellgard M.I."/>
            <person name="Gardiner D.M."/>
        </authorList>
    </citation>
    <scope>NUCLEOTIDE SEQUENCE</scope>
    <source>
        <strain evidence="4">CS3069</strain>
    </source>
</reference>
<sequence length="173" mass="19381">MSSNYHFRIATTDDAPRLQALIEAAFRFTDASIEWIGSPELAETFTMDISVINDRINSPDNVFLIASDEPNGTAIACVNVYNKEPGYGRIALLAVDPTIQRGGLGRIVMNKAEEYLVKEFGARKMGLNALETRKGLIEWYERKGYVRTGDVTKIPVERYEGKEIALVEFEKSV</sequence>
<dbReference type="PROSITE" id="PS51186">
    <property type="entry name" value="GNAT"/>
    <property type="match status" value="1"/>
</dbReference>
<accession>A0A090MH71</accession>
<dbReference type="EMBL" id="CBMI010002668">
    <property type="protein sequence ID" value="CEG05015.1"/>
    <property type="molecule type" value="Genomic_DNA"/>
</dbReference>
<dbReference type="InterPro" id="IPR016181">
    <property type="entry name" value="Acyl_CoA_acyltransferase"/>
</dbReference>
<dbReference type="PANTHER" id="PTHR43877:SF2">
    <property type="entry name" value="AMINOALKYLPHOSPHONATE N-ACETYLTRANSFERASE-RELATED"/>
    <property type="match status" value="1"/>
</dbReference>
<dbReference type="GO" id="GO:0016747">
    <property type="term" value="F:acyltransferase activity, transferring groups other than amino-acyl groups"/>
    <property type="evidence" value="ECO:0007669"/>
    <property type="project" value="InterPro"/>
</dbReference>
<gene>
    <name evidence="4" type="ORF">BN850_0089240</name>
</gene>
<organism evidence="4">
    <name type="scientific">Fusarium clavum</name>
    <dbReference type="NCBI Taxonomy" id="2594811"/>
    <lineage>
        <taxon>Eukaryota</taxon>
        <taxon>Fungi</taxon>
        <taxon>Dikarya</taxon>
        <taxon>Ascomycota</taxon>
        <taxon>Pezizomycotina</taxon>
        <taxon>Sordariomycetes</taxon>
        <taxon>Hypocreomycetidae</taxon>
        <taxon>Hypocreales</taxon>
        <taxon>Nectriaceae</taxon>
        <taxon>Fusarium</taxon>
        <taxon>Fusarium incarnatum-equiseti species complex</taxon>
    </lineage>
</organism>
<protein>
    <submittedName>
        <fullName evidence="4">WGS project CBMI000000000 data, contig CS3069_c002670</fullName>
    </submittedName>
</protein>
<dbReference type="Pfam" id="PF00583">
    <property type="entry name" value="Acetyltransf_1"/>
    <property type="match status" value="1"/>
</dbReference>
<dbReference type="InterPro" id="IPR000182">
    <property type="entry name" value="GNAT_dom"/>
</dbReference>
<feature type="domain" description="N-acetyltransferase" evidence="3">
    <location>
        <begin position="5"/>
        <end position="173"/>
    </location>
</feature>
<name>A0A090MH71_9HYPO</name>
<dbReference type="InterPro" id="IPR050832">
    <property type="entry name" value="Bact_Acetyltransf"/>
</dbReference>
<dbReference type="EMBL" id="HG319553">
    <property type="protein sequence ID" value="CEG05858.1"/>
    <property type="molecule type" value="Genomic_DNA"/>
</dbReference>
<proteinExistence type="predicted"/>
<evidence type="ECO:0000259" key="3">
    <source>
        <dbReference type="PROSITE" id="PS51186"/>
    </source>
</evidence>
<dbReference type="PANTHER" id="PTHR43877">
    <property type="entry name" value="AMINOALKYLPHOSPHONATE N-ACETYLTRANSFERASE-RELATED-RELATED"/>
    <property type="match status" value="1"/>
</dbReference>